<dbReference type="AlphaFoldDB" id="A0A6A6NMH3"/>
<gene>
    <name evidence="2" type="ORF">BDY21DRAFT_375208</name>
</gene>
<evidence type="ECO:0000256" key="1">
    <source>
        <dbReference type="SAM" id="MobiDB-lite"/>
    </source>
</evidence>
<accession>A0A6A6NMH3</accession>
<sequence>MAHPQEFRVPSPTNTEGGDHRVGPAVARDDITSQQLRELRVAVYSLVRDVSQRQGIHIDHMSRIAAALEAADHIFDSDSSSSSSEAGENAEDVPATIASDSATVRQARIPSSSGGPQPRFTITMPEVDRPAIIVGSTTDNEQVAAARASVCPERTTTLLCIHASLEDDMSVKLIVWEHAHMLEARDAVATHFEMESDQIEFVLPGKGLLDPELFHKVEEGNTILWREVVGERVKTPDIEVVKDAIFHTGYAA</sequence>
<feature type="compositionally biased region" description="Polar residues" evidence="1">
    <location>
        <begin position="98"/>
        <end position="115"/>
    </location>
</feature>
<keyword evidence="3" id="KW-1185">Reference proteome</keyword>
<proteinExistence type="predicted"/>
<dbReference type="EMBL" id="MU001702">
    <property type="protein sequence ID" value="KAF2452868.1"/>
    <property type="molecule type" value="Genomic_DNA"/>
</dbReference>
<dbReference type="Proteomes" id="UP000799766">
    <property type="component" value="Unassembled WGS sequence"/>
</dbReference>
<feature type="compositionally biased region" description="Basic and acidic residues" evidence="1">
    <location>
        <begin position="17"/>
        <end position="29"/>
    </location>
</feature>
<protein>
    <submittedName>
        <fullName evidence="2">Uncharacterized protein</fullName>
    </submittedName>
</protein>
<feature type="region of interest" description="Disordered" evidence="1">
    <location>
        <begin position="1"/>
        <end position="29"/>
    </location>
</feature>
<reference evidence="2" key="1">
    <citation type="journal article" date="2020" name="Stud. Mycol.">
        <title>101 Dothideomycetes genomes: a test case for predicting lifestyles and emergence of pathogens.</title>
        <authorList>
            <person name="Haridas S."/>
            <person name="Albert R."/>
            <person name="Binder M."/>
            <person name="Bloem J."/>
            <person name="Labutti K."/>
            <person name="Salamov A."/>
            <person name="Andreopoulos B."/>
            <person name="Baker S."/>
            <person name="Barry K."/>
            <person name="Bills G."/>
            <person name="Bluhm B."/>
            <person name="Cannon C."/>
            <person name="Castanera R."/>
            <person name="Culley D."/>
            <person name="Daum C."/>
            <person name="Ezra D."/>
            <person name="Gonzalez J."/>
            <person name="Henrissat B."/>
            <person name="Kuo A."/>
            <person name="Liang C."/>
            <person name="Lipzen A."/>
            <person name="Lutzoni F."/>
            <person name="Magnuson J."/>
            <person name="Mondo S."/>
            <person name="Nolan M."/>
            <person name="Ohm R."/>
            <person name="Pangilinan J."/>
            <person name="Park H.-J."/>
            <person name="Ramirez L."/>
            <person name="Alfaro M."/>
            <person name="Sun H."/>
            <person name="Tritt A."/>
            <person name="Yoshinaga Y."/>
            <person name="Zwiers L.-H."/>
            <person name="Turgeon B."/>
            <person name="Goodwin S."/>
            <person name="Spatafora J."/>
            <person name="Crous P."/>
            <person name="Grigoriev I."/>
        </authorList>
    </citation>
    <scope>NUCLEOTIDE SEQUENCE</scope>
    <source>
        <strain evidence="2">ATCC 16933</strain>
    </source>
</reference>
<name>A0A6A6NMH3_9PEZI</name>
<evidence type="ECO:0000313" key="2">
    <source>
        <dbReference type="EMBL" id="KAF2452868.1"/>
    </source>
</evidence>
<organism evidence="2 3">
    <name type="scientific">Lineolata rhizophorae</name>
    <dbReference type="NCBI Taxonomy" id="578093"/>
    <lineage>
        <taxon>Eukaryota</taxon>
        <taxon>Fungi</taxon>
        <taxon>Dikarya</taxon>
        <taxon>Ascomycota</taxon>
        <taxon>Pezizomycotina</taxon>
        <taxon>Dothideomycetes</taxon>
        <taxon>Dothideomycetes incertae sedis</taxon>
        <taxon>Lineolatales</taxon>
        <taxon>Lineolataceae</taxon>
        <taxon>Lineolata</taxon>
    </lineage>
</organism>
<feature type="region of interest" description="Disordered" evidence="1">
    <location>
        <begin position="76"/>
        <end position="120"/>
    </location>
</feature>
<evidence type="ECO:0000313" key="3">
    <source>
        <dbReference type="Proteomes" id="UP000799766"/>
    </source>
</evidence>